<keyword evidence="1" id="KW-0614">Plasmid</keyword>
<dbReference type="AlphaFoldDB" id="A0AAC9NTF7"/>
<accession>A0AAC9NTF7</accession>
<evidence type="ECO:0000313" key="1">
    <source>
        <dbReference type="EMBL" id="APD92118.1"/>
    </source>
</evidence>
<proteinExistence type="predicted"/>
<evidence type="ECO:0000313" key="2">
    <source>
        <dbReference type="Proteomes" id="UP000182101"/>
    </source>
</evidence>
<dbReference type="EMBL" id="CP018025">
    <property type="protein sequence ID" value="APD92118.1"/>
    <property type="molecule type" value="Genomic_DNA"/>
</dbReference>
<protein>
    <submittedName>
        <fullName evidence="1">Uncharacterized protein</fullName>
    </submittedName>
</protein>
<reference evidence="1 2" key="1">
    <citation type="submission" date="2016-11" db="EMBL/GenBank/DDBJ databases">
        <title>Networking in microbes: conjugative elements and plasmids in the genus Alteromonas.</title>
        <authorList>
            <person name="Lopez-Perez M."/>
            <person name="Ramon-Marco N."/>
            <person name="Rodriguez-Valera F."/>
        </authorList>
    </citation>
    <scope>NUCLEOTIDE SEQUENCE [LARGE SCALE GENOMIC DNA]</scope>
    <source>
        <strain evidence="1 2">CP48</strain>
        <plasmid evidence="2">pamcp48-600</plasmid>
    </source>
</reference>
<sequence length="86" mass="9514">MLSLIPIFYGVETNQMVSTDSDGASLEIHSKKSAYGAQLAILTKLIDSRDLAIKKVADVTRESRIAIMQERMLAFRLPLTCVRIGC</sequence>
<dbReference type="Proteomes" id="UP000182101">
    <property type="component" value="Plasmid pAMCP48-600"/>
</dbReference>
<geneLocation type="plasmid" evidence="2">
    <name>pamcp48-600</name>
</geneLocation>
<organism evidence="1 2">
    <name type="scientific">Alteromonas mediterranea</name>
    <dbReference type="NCBI Taxonomy" id="314275"/>
    <lineage>
        <taxon>Bacteria</taxon>
        <taxon>Pseudomonadati</taxon>
        <taxon>Pseudomonadota</taxon>
        <taxon>Gammaproteobacteria</taxon>
        <taxon>Alteromonadales</taxon>
        <taxon>Alteromonadaceae</taxon>
        <taxon>Alteromonas/Salinimonas group</taxon>
        <taxon>Alteromonas</taxon>
    </lineage>
</organism>
<gene>
    <name evidence="1" type="ORF">BM524_19550</name>
</gene>
<name>A0AAC9NTF7_9ALTE</name>